<sequence>MQQPNPEILKELVIAQMPFGKYKGRILCDLPAYYLEWFAAKGFPEGKLGMQLATLYEIKTNGLGEILEGLKKLR</sequence>
<dbReference type="Proteomes" id="UP000192393">
    <property type="component" value="Unassembled WGS sequence"/>
</dbReference>
<protein>
    <recommendedName>
        <fullName evidence="3">DUF3820 family protein</fullName>
    </recommendedName>
</protein>
<dbReference type="InterPro" id="IPR024530">
    <property type="entry name" value="QSregVF_b"/>
</dbReference>
<reference evidence="1 2" key="1">
    <citation type="submission" date="2017-04" db="EMBL/GenBank/DDBJ databases">
        <authorList>
            <person name="Afonso C.L."/>
            <person name="Miller P.J."/>
            <person name="Scott M.A."/>
            <person name="Spackman E."/>
            <person name="Goraichik I."/>
            <person name="Dimitrov K.M."/>
            <person name="Suarez D.L."/>
            <person name="Swayne D.E."/>
        </authorList>
    </citation>
    <scope>NUCLEOTIDE SEQUENCE [LARGE SCALE GENOMIC DNA]</scope>
    <source>
        <strain evidence="1 2">CGMCC 1.12708</strain>
    </source>
</reference>
<dbReference type="EMBL" id="FWXS01000009">
    <property type="protein sequence ID" value="SMC82001.1"/>
    <property type="molecule type" value="Genomic_DNA"/>
</dbReference>
<gene>
    <name evidence="1" type="ORF">SAMN06296427_109132</name>
</gene>
<evidence type="ECO:0000313" key="2">
    <source>
        <dbReference type="Proteomes" id="UP000192393"/>
    </source>
</evidence>
<dbReference type="Pfam" id="PF12843">
    <property type="entry name" value="QSregVF_b"/>
    <property type="match status" value="1"/>
</dbReference>
<accession>A0A1W2CA50</accession>
<organism evidence="1 2">
    <name type="scientific">Moheibacter sediminis</name>
    <dbReference type="NCBI Taxonomy" id="1434700"/>
    <lineage>
        <taxon>Bacteria</taxon>
        <taxon>Pseudomonadati</taxon>
        <taxon>Bacteroidota</taxon>
        <taxon>Flavobacteriia</taxon>
        <taxon>Flavobacteriales</taxon>
        <taxon>Weeksellaceae</taxon>
        <taxon>Moheibacter</taxon>
    </lineage>
</organism>
<dbReference type="AlphaFoldDB" id="A0A1W2CA50"/>
<proteinExistence type="predicted"/>
<dbReference type="STRING" id="1434700.SAMN06296427_109132"/>
<name>A0A1W2CA50_9FLAO</name>
<keyword evidence="2" id="KW-1185">Reference proteome</keyword>
<evidence type="ECO:0000313" key="1">
    <source>
        <dbReference type="EMBL" id="SMC82001.1"/>
    </source>
</evidence>
<dbReference type="OrthoDB" id="9807855at2"/>
<evidence type="ECO:0008006" key="3">
    <source>
        <dbReference type="Google" id="ProtNLM"/>
    </source>
</evidence>